<sequence>MSPLHKSRMVEGQHRKTRHLIADFSIFTRQYGRFCCVTYATFSDRPVLSIAVRVTE</sequence>
<proteinExistence type="predicted"/>
<gene>
    <name evidence="1" type="ORF">G163CM_18870</name>
</gene>
<protein>
    <recommendedName>
        <fullName evidence="3">Transposase</fullName>
    </recommendedName>
</protein>
<dbReference type="Proteomes" id="UP001199659">
    <property type="component" value="Chromosome"/>
</dbReference>
<accession>A0ABY3S685</accession>
<evidence type="ECO:0000313" key="1">
    <source>
        <dbReference type="EMBL" id="UGS41185.1"/>
    </source>
</evidence>
<organism evidence="1 2">
    <name type="scientific">Pseudocitrobacter corydidari</name>
    <dbReference type="NCBI Taxonomy" id="2891570"/>
    <lineage>
        <taxon>Bacteria</taxon>
        <taxon>Pseudomonadati</taxon>
        <taxon>Pseudomonadota</taxon>
        <taxon>Gammaproteobacteria</taxon>
        <taxon>Enterobacterales</taxon>
        <taxon>Enterobacteriaceae</taxon>
        <taxon>Pseudocitrobacter</taxon>
    </lineage>
</organism>
<keyword evidence="2" id="KW-1185">Reference proteome</keyword>
<name>A0ABY3S685_9ENTR</name>
<evidence type="ECO:0000313" key="2">
    <source>
        <dbReference type="Proteomes" id="UP001199659"/>
    </source>
</evidence>
<dbReference type="EMBL" id="CP087880">
    <property type="protein sequence ID" value="UGS41185.1"/>
    <property type="molecule type" value="Genomic_DNA"/>
</dbReference>
<evidence type="ECO:0008006" key="3">
    <source>
        <dbReference type="Google" id="ProtNLM"/>
    </source>
</evidence>
<reference evidence="1 2" key="1">
    <citation type="journal article" date="2022" name="Int. J. Syst. Evol. Microbiol.">
        <title>Pseudocitrobacter corydidari sp. nov., isolated from the Asian emerald cockroach Corydidarum magnifica.</title>
        <authorList>
            <person name="Guzman J."/>
            <person name="Poehlein A."/>
            <person name="Glaeser S.P."/>
            <person name="Schwengers O."/>
            <person name="Blom J."/>
            <person name="Hollensteiner J."/>
            <person name="Kampfer P."/>
            <person name="Vilcinskas A."/>
        </authorList>
    </citation>
    <scope>NUCLEOTIDE SEQUENCE [LARGE SCALE GENOMIC DNA]</scope>
    <source>
        <strain evidence="1">G163CM</strain>
    </source>
</reference>